<evidence type="ECO:0000256" key="1">
    <source>
        <dbReference type="ARBA" id="ARBA00004790"/>
    </source>
</evidence>
<dbReference type="InterPro" id="IPR005248">
    <property type="entry name" value="NadD/NMNAT"/>
</dbReference>
<keyword evidence="7" id="KW-0520">NAD</keyword>
<evidence type="ECO:0000256" key="2">
    <source>
        <dbReference type="ARBA" id="ARBA00022642"/>
    </source>
</evidence>
<dbReference type="OrthoDB" id="422187at2759"/>
<dbReference type="EMBL" id="GG681070">
    <property type="protein sequence ID" value="EER05071.1"/>
    <property type="molecule type" value="Genomic_DNA"/>
</dbReference>
<evidence type="ECO:0000313" key="10">
    <source>
        <dbReference type="Proteomes" id="UP000007800"/>
    </source>
</evidence>
<dbReference type="SUPFAM" id="SSF52374">
    <property type="entry name" value="Nucleotidylyl transferase"/>
    <property type="match status" value="1"/>
</dbReference>
<protein>
    <submittedName>
        <fullName evidence="9">Nucleotidyltransferase, putative</fullName>
    </submittedName>
</protein>
<dbReference type="InterPro" id="IPR014729">
    <property type="entry name" value="Rossmann-like_a/b/a_fold"/>
</dbReference>
<evidence type="ECO:0000313" key="9">
    <source>
        <dbReference type="EMBL" id="EER05071.1"/>
    </source>
</evidence>
<dbReference type="GO" id="GO:0005524">
    <property type="term" value="F:ATP binding"/>
    <property type="evidence" value="ECO:0007669"/>
    <property type="project" value="UniProtKB-KW"/>
</dbReference>
<evidence type="ECO:0000256" key="5">
    <source>
        <dbReference type="ARBA" id="ARBA00022741"/>
    </source>
</evidence>
<dbReference type="OMA" id="IDEIWVV"/>
<dbReference type="CDD" id="cd02165">
    <property type="entry name" value="NMNAT"/>
    <property type="match status" value="1"/>
</dbReference>
<evidence type="ECO:0000256" key="4">
    <source>
        <dbReference type="ARBA" id="ARBA00022695"/>
    </source>
</evidence>
<dbReference type="AlphaFoldDB" id="C5LDQ7"/>
<comment type="pathway">
    <text evidence="1">Cofactor biosynthesis; NAD(+) biosynthesis.</text>
</comment>
<dbReference type="Proteomes" id="UP000007800">
    <property type="component" value="Unassembled WGS sequence"/>
</dbReference>
<evidence type="ECO:0000256" key="7">
    <source>
        <dbReference type="ARBA" id="ARBA00023027"/>
    </source>
</evidence>
<dbReference type="PANTHER" id="PTHR39321">
    <property type="entry name" value="NICOTINATE-NUCLEOTIDE ADENYLYLTRANSFERASE-RELATED"/>
    <property type="match status" value="1"/>
</dbReference>
<evidence type="ECO:0000256" key="6">
    <source>
        <dbReference type="ARBA" id="ARBA00022840"/>
    </source>
</evidence>
<keyword evidence="4" id="KW-0548">Nucleotidyltransferase</keyword>
<dbReference type="GO" id="GO:0009435">
    <property type="term" value="P:NAD+ biosynthetic process"/>
    <property type="evidence" value="ECO:0007669"/>
    <property type="project" value="UniProtKB-UniPathway"/>
</dbReference>
<dbReference type="UniPathway" id="UPA00253">
    <property type="reaction ID" value="UER00600"/>
</dbReference>
<name>C5LDQ7_PERM5</name>
<feature type="domain" description="Cytidyltransferase-like" evidence="8">
    <location>
        <begin position="19"/>
        <end position="189"/>
    </location>
</feature>
<keyword evidence="3 9" id="KW-0808">Transferase</keyword>
<organism evidence="10">
    <name type="scientific">Perkinsus marinus (strain ATCC 50983 / TXsc)</name>
    <dbReference type="NCBI Taxonomy" id="423536"/>
    <lineage>
        <taxon>Eukaryota</taxon>
        <taxon>Sar</taxon>
        <taxon>Alveolata</taxon>
        <taxon>Perkinsozoa</taxon>
        <taxon>Perkinsea</taxon>
        <taxon>Perkinsida</taxon>
        <taxon>Perkinsidae</taxon>
        <taxon>Perkinsus</taxon>
    </lineage>
</organism>
<dbReference type="GO" id="GO:0070566">
    <property type="term" value="F:adenylyltransferase activity"/>
    <property type="evidence" value="ECO:0007669"/>
    <property type="project" value="UniProtKB-ARBA"/>
</dbReference>
<keyword evidence="2" id="KW-0662">Pyridine nucleotide biosynthesis</keyword>
<dbReference type="InParanoid" id="C5LDQ7"/>
<dbReference type="Gene3D" id="3.40.50.620">
    <property type="entry name" value="HUPs"/>
    <property type="match status" value="1"/>
</dbReference>
<dbReference type="PANTHER" id="PTHR39321:SF3">
    <property type="entry name" value="PHOSPHOPANTETHEINE ADENYLYLTRANSFERASE"/>
    <property type="match status" value="1"/>
</dbReference>
<keyword evidence="10" id="KW-1185">Reference proteome</keyword>
<evidence type="ECO:0000259" key="8">
    <source>
        <dbReference type="Pfam" id="PF01467"/>
    </source>
</evidence>
<dbReference type="Pfam" id="PF01467">
    <property type="entry name" value="CTP_transf_like"/>
    <property type="match status" value="1"/>
</dbReference>
<reference evidence="9 10" key="1">
    <citation type="submission" date="2008-07" db="EMBL/GenBank/DDBJ databases">
        <authorList>
            <person name="El-Sayed N."/>
            <person name="Caler E."/>
            <person name="Inman J."/>
            <person name="Amedeo P."/>
            <person name="Hass B."/>
            <person name="Wortman J."/>
        </authorList>
    </citation>
    <scope>NUCLEOTIDE SEQUENCE [LARGE SCALE GENOMIC DNA]</scope>
    <source>
        <strain evidence="10">ATCC 50983 / TXsc</strain>
    </source>
</reference>
<evidence type="ECO:0000256" key="3">
    <source>
        <dbReference type="ARBA" id="ARBA00022679"/>
    </source>
</evidence>
<dbReference type="InterPro" id="IPR004821">
    <property type="entry name" value="Cyt_trans-like"/>
</dbReference>
<gene>
    <name evidence="9" type="ORF">Pmar_PMAR026505</name>
</gene>
<sequence length="211" mass="23332">MPNVGPDATRAGPRKTVAVIGGSFDPPTLAHLMVASQVVQLGCADEAWMIPCGNRPDKDSQADVVTRLRMTQAAIEAVVPEEFPIKCCDIEVVNGSFIPTVFLMRRLRERHPDMTFRFVIGSDLPPTLLEWDHGDELIAENEFIVLPRPDSKPEYEWPQGLKYVKVTDRVTANTALLTTDISSTAARNRLRELGWLGAVSIIPKQVRAQSA</sequence>
<keyword evidence="6" id="KW-0067">ATP-binding</keyword>
<proteinExistence type="predicted"/>
<dbReference type="RefSeq" id="XP_002773255.1">
    <property type="nucleotide sequence ID" value="XM_002773209.1"/>
</dbReference>
<keyword evidence="5" id="KW-0547">Nucleotide-binding</keyword>
<accession>C5LDQ7</accession>
<dbReference type="GeneID" id="9050609"/>